<evidence type="ECO:0000313" key="2">
    <source>
        <dbReference type="Proteomes" id="UP001575181"/>
    </source>
</evidence>
<sequence length="282" mass="31403">MDDGRVEVTVQAAIPVSEDRCLDERLAASFFHMLPESGLALRHIRRPGSLRDAWKLLPSRVTVSLPPKEAMSPEIFTAAWATLDLLHRRGRKVRIARLPALGDIVLGDRSFLAKALAKRYPETVENPRERAEQALPSRERNLFLVQDAQAKAGFIAVSAPYETRPLYLLAKKWQPLAAGDRYNLRPLDYPASHAARPVGDARGGSYSLPLEELGFDTSSRFIGSRAGWEAVVTPGDLPPRTRPDRLSFKVIVPVGVGEQGYEAYVYLNDVLLRAKRLRDSGR</sequence>
<gene>
    <name evidence="1" type="ORF">ACERLL_00350</name>
</gene>
<comment type="caution">
    <text evidence="1">The sequence shown here is derived from an EMBL/GenBank/DDBJ whole genome shotgun (WGS) entry which is preliminary data.</text>
</comment>
<name>A0ABV4TQ60_9GAMM</name>
<proteinExistence type="predicted"/>
<dbReference type="RefSeq" id="WP_373654066.1">
    <property type="nucleotide sequence ID" value="NZ_JBGUAW010000001.1"/>
</dbReference>
<protein>
    <submittedName>
        <fullName evidence="1">Uncharacterized protein</fullName>
    </submittedName>
</protein>
<evidence type="ECO:0000313" key="1">
    <source>
        <dbReference type="EMBL" id="MFA9459274.1"/>
    </source>
</evidence>
<dbReference type="EMBL" id="JBGUAW010000001">
    <property type="protein sequence ID" value="MFA9459274.1"/>
    <property type="molecule type" value="Genomic_DNA"/>
</dbReference>
<keyword evidence="2" id="KW-1185">Reference proteome</keyword>
<reference evidence="1 2" key="1">
    <citation type="submission" date="2024-08" db="EMBL/GenBank/DDBJ databases">
        <title>Whole-genome sequencing of halo(alkali)philic microorganisms from hypersaline lakes.</title>
        <authorList>
            <person name="Sorokin D.Y."/>
            <person name="Merkel A.Y."/>
            <person name="Messina E."/>
            <person name="Yakimov M."/>
        </authorList>
    </citation>
    <scope>NUCLEOTIDE SEQUENCE [LARGE SCALE GENOMIC DNA]</scope>
    <source>
        <strain evidence="1 2">Cl-TMA</strain>
    </source>
</reference>
<organism evidence="1 2">
    <name type="scientific">Thiohalorhabdus methylotrophus</name>
    <dbReference type="NCBI Taxonomy" id="3242694"/>
    <lineage>
        <taxon>Bacteria</taxon>
        <taxon>Pseudomonadati</taxon>
        <taxon>Pseudomonadota</taxon>
        <taxon>Gammaproteobacteria</taxon>
        <taxon>Thiohalorhabdales</taxon>
        <taxon>Thiohalorhabdaceae</taxon>
        <taxon>Thiohalorhabdus</taxon>
    </lineage>
</organism>
<dbReference type="Proteomes" id="UP001575181">
    <property type="component" value="Unassembled WGS sequence"/>
</dbReference>
<accession>A0ABV4TQ60</accession>